<dbReference type="Pfam" id="PF00266">
    <property type="entry name" value="Aminotran_5"/>
    <property type="match status" value="1"/>
</dbReference>
<keyword evidence="11" id="KW-1185">Reference proteome</keyword>
<dbReference type="EMBL" id="BMMQ01000001">
    <property type="protein sequence ID" value="GGO59232.1"/>
    <property type="molecule type" value="Genomic_DNA"/>
</dbReference>
<keyword evidence="3" id="KW-0808">Transferase</keyword>
<comment type="catalytic activity">
    <reaction evidence="8">
        <text>(sulfur carrier)-H + L-cysteine = (sulfur carrier)-SH + L-alanine</text>
        <dbReference type="Rhea" id="RHEA:43892"/>
        <dbReference type="Rhea" id="RHEA-COMP:14737"/>
        <dbReference type="Rhea" id="RHEA-COMP:14739"/>
        <dbReference type="ChEBI" id="CHEBI:29917"/>
        <dbReference type="ChEBI" id="CHEBI:35235"/>
        <dbReference type="ChEBI" id="CHEBI:57972"/>
        <dbReference type="ChEBI" id="CHEBI:64428"/>
        <dbReference type="EC" id="2.8.1.7"/>
    </reaction>
</comment>
<protein>
    <submittedName>
        <fullName evidence="10">Cysteine desulfurase</fullName>
    </submittedName>
</protein>
<evidence type="ECO:0000256" key="7">
    <source>
        <dbReference type="ARBA" id="ARBA00023014"/>
    </source>
</evidence>
<dbReference type="PANTHER" id="PTHR11601:SF34">
    <property type="entry name" value="CYSTEINE DESULFURASE"/>
    <property type="match status" value="1"/>
</dbReference>
<evidence type="ECO:0000259" key="9">
    <source>
        <dbReference type="Pfam" id="PF00266"/>
    </source>
</evidence>
<dbReference type="Gene3D" id="3.90.1150.10">
    <property type="entry name" value="Aspartate Aminotransferase, domain 1"/>
    <property type="match status" value="1"/>
</dbReference>
<evidence type="ECO:0000256" key="4">
    <source>
        <dbReference type="ARBA" id="ARBA00022723"/>
    </source>
</evidence>
<gene>
    <name evidence="10" type="ORF">GCM10010910_01710</name>
</gene>
<reference evidence="11" key="1">
    <citation type="journal article" date="2019" name="Int. J. Syst. Evol. Microbiol.">
        <title>The Global Catalogue of Microorganisms (GCM) 10K type strain sequencing project: providing services to taxonomists for standard genome sequencing and annotation.</title>
        <authorList>
            <consortium name="The Broad Institute Genomics Platform"/>
            <consortium name="The Broad Institute Genome Sequencing Center for Infectious Disease"/>
            <person name="Wu L."/>
            <person name="Ma J."/>
        </authorList>
    </citation>
    <scope>NUCLEOTIDE SEQUENCE [LARGE SCALE GENOMIC DNA]</scope>
    <source>
        <strain evidence="11">CGMCC 4.7181</strain>
    </source>
</reference>
<evidence type="ECO:0000313" key="11">
    <source>
        <dbReference type="Proteomes" id="UP000638043"/>
    </source>
</evidence>
<dbReference type="InterPro" id="IPR015422">
    <property type="entry name" value="PyrdxlP-dep_Trfase_small"/>
</dbReference>
<sequence length="384" mass="39669">MYLDHAASAPVRREVLVAMTPHLTSEFGNPSSVHGAGERARAALDDARRRVARVVGARTHDVVFTSGGTEANNLGIKGIAVAAALARGARHVVTSAIEHSSVLGSARALERIHGFSSTVLPVDCHGLVDPDRVDAAIRDDTALVAVGYANNEVGTVQPILDIERVCERRGVPLHIDAVQAAGWLPLSFPRSSLAVSGHKIGTPKGTGALIAPARIPLEPLFHGGGQERGRRAGTESVAGAVALATALELAEAERASAARHVERIRDEFVARVLALVPGAVLTGHPSRRLPHIASFTIAGANGETVLTDLERRGVLASSGSACSSASEDASHVLLALGIDDDLARTAIRFSLAANGTELSSVASALADAVASHRGRSTDSVGSSL</sequence>
<dbReference type="Gene3D" id="1.10.260.50">
    <property type="match status" value="1"/>
</dbReference>
<dbReference type="InterPro" id="IPR000192">
    <property type="entry name" value="Aminotrans_V_dom"/>
</dbReference>
<keyword evidence="4" id="KW-0479">Metal-binding</keyword>
<evidence type="ECO:0000256" key="3">
    <source>
        <dbReference type="ARBA" id="ARBA00022679"/>
    </source>
</evidence>
<dbReference type="Gene3D" id="3.40.640.10">
    <property type="entry name" value="Type I PLP-dependent aspartate aminotransferase-like (Major domain)"/>
    <property type="match status" value="1"/>
</dbReference>
<keyword evidence="6" id="KW-0408">Iron</keyword>
<evidence type="ECO:0000256" key="1">
    <source>
        <dbReference type="ARBA" id="ARBA00001933"/>
    </source>
</evidence>
<keyword evidence="7" id="KW-0411">Iron-sulfur</keyword>
<dbReference type="Proteomes" id="UP000638043">
    <property type="component" value="Unassembled WGS sequence"/>
</dbReference>
<comment type="similarity">
    <text evidence="2">Belongs to the class-V pyridoxal-phosphate-dependent aminotransferase family. NifS/IscS subfamily.</text>
</comment>
<dbReference type="InterPro" id="IPR015424">
    <property type="entry name" value="PyrdxlP-dep_Trfase"/>
</dbReference>
<keyword evidence="5" id="KW-0663">Pyridoxal phosphate</keyword>
<organism evidence="10 11">
    <name type="scientific">Microbacterium nanhaiense</name>
    <dbReference type="NCBI Taxonomy" id="1301026"/>
    <lineage>
        <taxon>Bacteria</taxon>
        <taxon>Bacillati</taxon>
        <taxon>Actinomycetota</taxon>
        <taxon>Actinomycetes</taxon>
        <taxon>Micrococcales</taxon>
        <taxon>Microbacteriaceae</taxon>
        <taxon>Microbacterium</taxon>
    </lineage>
</organism>
<name>A0ABQ2MV43_9MICO</name>
<evidence type="ECO:0000313" key="10">
    <source>
        <dbReference type="EMBL" id="GGO59232.1"/>
    </source>
</evidence>
<evidence type="ECO:0000256" key="5">
    <source>
        <dbReference type="ARBA" id="ARBA00022898"/>
    </source>
</evidence>
<evidence type="ECO:0000256" key="8">
    <source>
        <dbReference type="ARBA" id="ARBA00050776"/>
    </source>
</evidence>
<comment type="caution">
    <text evidence="10">The sequence shown here is derived from an EMBL/GenBank/DDBJ whole genome shotgun (WGS) entry which is preliminary data.</text>
</comment>
<dbReference type="PANTHER" id="PTHR11601">
    <property type="entry name" value="CYSTEINE DESULFURYLASE FAMILY MEMBER"/>
    <property type="match status" value="1"/>
</dbReference>
<evidence type="ECO:0000256" key="6">
    <source>
        <dbReference type="ARBA" id="ARBA00023004"/>
    </source>
</evidence>
<accession>A0ABQ2MV43</accession>
<dbReference type="InterPro" id="IPR016454">
    <property type="entry name" value="Cysteine_dSase"/>
</dbReference>
<dbReference type="InterPro" id="IPR015421">
    <property type="entry name" value="PyrdxlP-dep_Trfase_major"/>
</dbReference>
<dbReference type="PIRSF" id="PIRSF005572">
    <property type="entry name" value="NifS"/>
    <property type="match status" value="1"/>
</dbReference>
<dbReference type="SUPFAM" id="SSF53383">
    <property type="entry name" value="PLP-dependent transferases"/>
    <property type="match status" value="1"/>
</dbReference>
<feature type="domain" description="Aminotransferase class V" evidence="9">
    <location>
        <begin position="1"/>
        <end position="356"/>
    </location>
</feature>
<comment type="cofactor">
    <cofactor evidence="1">
        <name>pyridoxal 5'-phosphate</name>
        <dbReference type="ChEBI" id="CHEBI:597326"/>
    </cofactor>
</comment>
<evidence type="ECO:0000256" key="2">
    <source>
        <dbReference type="ARBA" id="ARBA00006490"/>
    </source>
</evidence>
<proteinExistence type="inferred from homology"/>